<reference evidence="2" key="1">
    <citation type="submission" date="2017-09" db="EMBL/GenBank/DDBJ databases">
        <title>Depth-based differentiation of microbial function through sediment-hosted aquifers and enrichment of novel symbionts in the deep terrestrial subsurface.</title>
        <authorList>
            <person name="Probst A.J."/>
            <person name="Ladd B."/>
            <person name="Jarett J.K."/>
            <person name="Geller-Mcgrath D.E."/>
            <person name="Sieber C.M.K."/>
            <person name="Emerson J.B."/>
            <person name="Anantharaman K."/>
            <person name="Thomas B.C."/>
            <person name="Malmstrom R."/>
            <person name="Stieglmeier M."/>
            <person name="Klingl A."/>
            <person name="Woyke T."/>
            <person name="Ryan C.M."/>
            <person name="Banfield J.F."/>
        </authorList>
    </citation>
    <scope>NUCLEOTIDE SEQUENCE [LARGE SCALE GENOMIC DNA]</scope>
</reference>
<accession>A0A2M8EXL5</accession>
<organism evidence="1 2">
    <name type="scientific">Candidatus Roizmanbacteria bacterium CG_4_9_14_0_2_um_filter_39_13</name>
    <dbReference type="NCBI Taxonomy" id="1974839"/>
    <lineage>
        <taxon>Bacteria</taxon>
        <taxon>Candidatus Roizmaniibacteriota</taxon>
    </lineage>
</organism>
<evidence type="ECO:0000313" key="2">
    <source>
        <dbReference type="Proteomes" id="UP000231383"/>
    </source>
</evidence>
<dbReference type="Proteomes" id="UP000231383">
    <property type="component" value="Unassembled WGS sequence"/>
</dbReference>
<sequence>MKKNVTATIKTYNDTWNMPIKPYEAIDFNGKKITIQPKNKLKHESSHPVEQMPTYFYNLGSIVANPDCVIESTSSNPTAVKNSKKGKHYIYKKEGYVISLDIPGQLGQNEETLVVVFYGVDGINYTRTYRTGAKST</sequence>
<protein>
    <submittedName>
        <fullName evidence="1">Uncharacterized protein</fullName>
    </submittedName>
</protein>
<dbReference type="AlphaFoldDB" id="A0A2M8EXL5"/>
<gene>
    <name evidence="1" type="ORF">CO051_04835</name>
</gene>
<proteinExistence type="predicted"/>
<comment type="caution">
    <text evidence="1">The sequence shown here is derived from an EMBL/GenBank/DDBJ whole genome shotgun (WGS) entry which is preliminary data.</text>
</comment>
<name>A0A2M8EXL5_9BACT</name>
<dbReference type="EMBL" id="PFSC01000125">
    <property type="protein sequence ID" value="PJC30819.1"/>
    <property type="molecule type" value="Genomic_DNA"/>
</dbReference>
<evidence type="ECO:0000313" key="1">
    <source>
        <dbReference type="EMBL" id="PJC30819.1"/>
    </source>
</evidence>